<sequence length="120" mass="13550">MDLLHKQILVLSNKIDALYQIVEQLNQKVSKALEEGRLKPLPTTPAEQPPLPKPRPLVSTPEHKDILVDDDYGQVRHLSGDRPLSPEIQIQRLTAQLTAAYNQIAALEERLLSHHHGHSH</sequence>
<dbReference type="Proteomes" id="UP000000440">
    <property type="component" value="Chromosome"/>
</dbReference>
<dbReference type="EnsemblBacteria" id="BAC07682">
    <property type="protein sequence ID" value="BAC07682"/>
    <property type="gene ID" value="BAC07682"/>
</dbReference>
<dbReference type="EMBL" id="BA000039">
    <property type="protein sequence ID" value="BAC07682.1"/>
    <property type="molecule type" value="Genomic_DNA"/>
</dbReference>
<name>Q8DMI7_THEVB</name>
<gene>
    <name evidence="2" type="ordered locus">tlr0129</name>
</gene>
<accession>Q8DMI7</accession>
<dbReference type="RefSeq" id="WP_011055984.1">
    <property type="nucleotide sequence ID" value="NC_004113.1"/>
</dbReference>
<dbReference type="AlphaFoldDB" id="Q8DMI7"/>
<protein>
    <submittedName>
        <fullName evidence="2">Tlr0129 protein</fullName>
    </submittedName>
</protein>
<dbReference type="STRING" id="197221.gene:10746708"/>
<organism evidence="2 3">
    <name type="scientific">Thermosynechococcus vestitus (strain NIES-2133 / IAM M-273 / BP-1)</name>
    <dbReference type="NCBI Taxonomy" id="197221"/>
    <lineage>
        <taxon>Bacteria</taxon>
        <taxon>Bacillati</taxon>
        <taxon>Cyanobacteriota</taxon>
        <taxon>Cyanophyceae</taxon>
        <taxon>Acaryochloridales</taxon>
        <taxon>Thermosynechococcaceae</taxon>
        <taxon>Thermosynechococcus</taxon>
    </lineage>
</organism>
<reference evidence="2 3" key="1">
    <citation type="journal article" date="2002" name="DNA Res.">
        <title>Complete genome structure of the thermophilic cyanobacterium Thermosynechococcus elongatus BP-1.</title>
        <authorList>
            <person name="Nakamura Y."/>
            <person name="Kaneko T."/>
            <person name="Sato S."/>
            <person name="Ikeuchi M."/>
            <person name="Katoh H."/>
            <person name="Sasamoto S."/>
            <person name="Watanabe A."/>
            <person name="Iriguchi M."/>
            <person name="Kawashima K."/>
            <person name="Kimura T."/>
            <person name="Kishida Y."/>
            <person name="Kiyokawa C."/>
            <person name="Kohara M."/>
            <person name="Matsumoto M."/>
            <person name="Matsuno A."/>
            <person name="Nakazaki N."/>
            <person name="Shimpo S."/>
            <person name="Sugimoto M."/>
            <person name="Takeuchi C."/>
            <person name="Yamada M."/>
            <person name="Tabata S."/>
        </authorList>
    </citation>
    <scope>NUCLEOTIDE SEQUENCE [LARGE SCALE GENOMIC DNA]</scope>
    <source>
        <strain evidence="3">IAM M-273 / NIES-2133 / BP-1</strain>
    </source>
</reference>
<evidence type="ECO:0000313" key="3">
    <source>
        <dbReference type="Proteomes" id="UP000000440"/>
    </source>
</evidence>
<keyword evidence="3" id="KW-1185">Reference proteome</keyword>
<evidence type="ECO:0000313" key="2">
    <source>
        <dbReference type="EMBL" id="BAC07682.1"/>
    </source>
</evidence>
<proteinExistence type="predicted"/>
<feature type="region of interest" description="Disordered" evidence="1">
    <location>
        <begin position="33"/>
        <end position="61"/>
    </location>
</feature>
<dbReference type="eggNOG" id="ENOG5032YZQ">
    <property type="taxonomic scope" value="Bacteria"/>
</dbReference>
<evidence type="ECO:0000256" key="1">
    <source>
        <dbReference type="SAM" id="MobiDB-lite"/>
    </source>
</evidence>
<dbReference type="KEGG" id="tel:tlr0129"/>